<dbReference type="OrthoDB" id="4158087at2759"/>
<accession>A0A6A6UAJ5</accession>
<proteinExistence type="predicted"/>
<dbReference type="EMBL" id="MU004235">
    <property type="protein sequence ID" value="KAF2669202.1"/>
    <property type="molecule type" value="Genomic_DNA"/>
</dbReference>
<evidence type="ECO:0000313" key="3">
    <source>
        <dbReference type="Proteomes" id="UP000799302"/>
    </source>
</evidence>
<evidence type="ECO:0008006" key="4">
    <source>
        <dbReference type="Google" id="ProtNLM"/>
    </source>
</evidence>
<sequence length="440" mass="49407">MPFEFVDNNATIDRASRRRIRSHVALGKNLGRKHVRQSRIKALGRTAEAATAATKGSSPQEEEHGKQEATQHLRTRQYAVPQVDRQVGDGTLDCFSLKQTPEIRFLFLRTYSFMSGPRLDPQLNNAISITGTPNSIWIQLMFVDEASLNNISRKQEDTREATHHISKALRLVNEKLSGEDPVSNTSIAVVVIMAQFERLNNHYQQGLIHLDGLQRMVELRGGISQLRRDNPSLALKIHSDRSFLNVRYAQTFRQLSADLQRVLIDVTHLAWVLNDAHANHIPKVCGFTFHETILLLGYDLIRISPLGGPRPTSHVDNVVHLGLTAFIMTLLQGLDGRISGIDILSDLAHSAIQQHMDGEREHQELLLWLLFIKGAATFGLQDSLPVAKIAELMHTLSLHTWEDVASALSDFPWVNTVHDKAGKWYYAVSSPQPYVETAPD</sequence>
<evidence type="ECO:0000256" key="1">
    <source>
        <dbReference type="SAM" id="MobiDB-lite"/>
    </source>
</evidence>
<protein>
    <recommendedName>
        <fullName evidence="4">Tachykinin family protein</fullName>
    </recommendedName>
</protein>
<dbReference type="PANTHER" id="PTHR37540:SF9">
    <property type="entry name" value="ZN(2)-C6 FUNGAL-TYPE DOMAIN-CONTAINING PROTEIN"/>
    <property type="match status" value="1"/>
</dbReference>
<name>A0A6A6UAJ5_9PEZI</name>
<keyword evidence="3" id="KW-1185">Reference proteome</keyword>
<evidence type="ECO:0000313" key="2">
    <source>
        <dbReference type="EMBL" id="KAF2669202.1"/>
    </source>
</evidence>
<organism evidence="2 3">
    <name type="scientific">Microthyrium microscopicum</name>
    <dbReference type="NCBI Taxonomy" id="703497"/>
    <lineage>
        <taxon>Eukaryota</taxon>
        <taxon>Fungi</taxon>
        <taxon>Dikarya</taxon>
        <taxon>Ascomycota</taxon>
        <taxon>Pezizomycotina</taxon>
        <taxon>Dothideomycetes</taxon>
        <taxon>Dothideomycetes incertae sedis</taxon>
        <taxon>Microthyriales</taxon>
        <taxon>Microthyriaceae</taxon>
        <taxon>Microthyrium</taxon>
    </lineage>
</organism>
<feature type="region of interest" description="Disordered" evidence="1">
    <location>
        <begin position="41"/>
        <end position="81"/>
    </location>
</feature>
<dbReference type="PANTHER" id="PTHR37540">
    <property type="entry name" value="TRANSCRIPTION FACTOR (ACR-2), PUTATIVE-RELATED-RELATED"/>
    <property type="match status" value="1"/>
</dbReference>
<dbReference type="Proteomes" id="UP000799302">
    <property type="component" value="Unassembled WGS sequence"/>
</dbReference>
<reference evidence="2" key="1">
    <citation type="journal article" date="2020" name="Stud. Mycol.">
        <title>101 Dothideomycetes genomes: a test case for predicting lifestyles and emergence of pathogens.</title>
        <authorList>
            <person name="Haridas S."/>
            <person name="Albert R."/>
            <person name="Binder M."/>
            <person name="Bloem J."/>
            <person name="Labutti K."/>
            <person name="Salamov A."/>
            <person name="Andreopoulos B."/>
            <person name="Baker S."/>
            <person name="Barry K."/>
            <person name="Bills G."/>
            <person name="Bluhm B."/>
            <person name="Cannon C."/>
            <person name="Castanera R."/>
            <person name="Culley D."/>
            <person name="Daum C."/>
            <person name="Ezra D."/>
            <person name="Gonzalez J."/>
            <person name="Henrissat B."/>
            <person name="Kuo A."/>
            <person name="Liang C."/>
            <person name="Lipzen A."/>
            <person name="Lutzoni F."/>
            <person name="Magnuson J."/>
            <person name="Mondo S."/>
            <person name="Nolan M."/>
            <person name="Ohm R."/>
            <person name="Pangilinan J."/>
            <person name="Park H.-J."/>
            <person name="Ramirez L."/>
            <person name="Alfaro M."/>
            <person name="Sun H."/>
            <person name="Tritt A."/>
            <person name="Yoshinaga Y."/>
            <person name="Zwiers L.-H."/>
            <person name="Turgeon B."/>
            <person name="Goodwin S."/>
            <person name="Spatafora J."/>
            <person name="Crous P."/>
            <person name="Grigoriev I."/>
        </authorList>
    </citation>
    <scope>NUCLEOTIDE SEQUENCE</scope>
    <source>
        <strain evidence="2">CBS 115976</strain>
    </source>
</reference>
<dbReference type="AlphaFoldDB" id="A0A6A6UAJ5"/>
<feature type="compositionally biased region" description="Basic and acidic residues" evidence="1">
    <location>
        <begin position="61"/>
        <end position="71"/>
    </location>
</feature>
<gene>
    <name evidence="2" type="ORF">BT63DRAFT_413660</name>
</gene>